<dbReference type="SMART" id="SM00966">
    <property type="entry name" value="SpoVT_AbrB"/>
    <property type="match status" value="1"/>
</dbReference>
<dbReference type="InterPro" id="IPR007159">
    <property type="entry name" value="SpoVT-AbrB_dom"/>
</dbReference>
<dbReference type="NCBIfam" id="TIGR01439">
    <property type="entry name" value="lp_hng_hel_AbrB"/>
    <property type="match status" value="1"/>
</dbReference>
<comment type="caution">
    <text evidence="2">The sequence shown here is derived from an EMBL/GenBank/DDBJ whole genome shotgun (WGS) entry which is preliminary data.</text>
</comment>
<accession>A0A2M8KIC4</accession>
<dbReference type="AlphaFoldDB" id="A0A2M8KIC4"/>
<dbReference type="InterPro" id="IPR037914">
    <property type="entry name" value="SpoVT-AbrB_sf"/>
</dbReference>
<feature type="domain" description="SpoVT-AbrB" evidence="1">
    <location>
        <begin position="25"/>
        <end position="71"/>
    </location>
</feature>
<dbReference type="Proteomes" id="UP000231086">
    <property type="component" value="Unassembled WGS sequence"/>
</dbReference>
<dbReference type="EMBL" id="PFEA01000046">
    <property type="protein sequence ID" value="PJE59669.1"/>
    <property type="molecule type" value="Genomic_DNA"/>
</dbReference>
<sequence length="89" mass="10038">MKNHTFPKNKSMEKINIQLEFCGVATLGQRGQIVIPASARKKLKIKKGDKLIVLSKDKQVLAIMKTETLSKSLNQIARPINKILKQIKL</sequence>
<gene>
    <name evidence="2" type="ORF">COU85_02410</name>
</gene>
<reference evidence="3" key="1">
    <citation type="submission" date="2017-09" db="EMBL/GenBank/DDBJ databases">
        <title>Depth-based differentiation of microbial function through sediment-hosted aquifers and enrichment of novel symbionts in the deep terrestrial subsurface.</title>
        <authorList>
            <person name="Probst A.J."/>
            <person name="Ladd B."/>
            <person name="Jarett J.K."/>
            <person name="Geller-Mcgrath D.E."/>
            <person name="Sieber C.M.K."/>
            <person name="Emerson J.B."/>
            <person name="Anantharaman K."/>
            <person name="Thomas B.C."/>
            <person name="Malmstrom R."/>
            <person name="Stieglmeier M."/>
            <person name="Klingl A."/>
            <person name="Woyke T."/>
            <person name="Ryan C.M."/>
            <person name="Banfield J.F."/>
        </authorList>
    </citation>
    <scope>NUCLEOTIDE SEQUENCE [LARGE SCALE GENOMIC DNA]</scope>
</reference>
<organism evidence="2 3">
    <name type="scientific">Candidatus Portnoybacteria bacterium CG10_big_fil_rev_8_21_14_0_10_44_7</name>
    <dbReference type="NCBI Taxonomy" id="1974816"/>
    <lineage>
        <taxon>Bacteria</taxon>
        <taxon>Candidatus Portnoyibacteriota</taxon>
    </lineage>
</organism>
<evidence type="ECO:0000259" key="1">
    <source>
        <dbReference type="SMART" id="SM00966"/>
    </source>
</evidence>
<dbReference type="Gene3D" id="2.10.260.10">
    <property type="match status" value="1"/>
</dbReference>
<protein>
    <submittedName>
        <fullName evidence="2">AbrB family transcriptional regulator</fullName>
    </submittedName>
</protein>
<dbReference type="SUPFAM" id="SSF89447">
    <property type="entry name" value="AbrB/MazE/MraZ-like"/>
    <property type="match status" value="1"/>
</dbReference>
<dbReference type="Pfam" id="PF04014">
    <property type="entry name" value="MazE_antitoxin"/>
    <property type="match status" value="1"/>
</dbReference>
<evidence type="ECO:0000313" key="3">
    <source>
        <dbReference type="Proteomes" id="UP000231086"/>
    </source>
</evidence>
<name>A0A2M8KIC4_9BACT</name>
<evidence type="ECO:0000313" key="2">
    <source>
        <dbReference type="EMBL" id="PJE59669.1"/>
    </source>
</evidence>
<dbReference type="GO" id="GO:0003677">
    <property type="term" value="F:DNA binding"/>
    <property type="evidence" value="ECO:0007669"/>
    <property type="project" value="InterPro"/>
</dbReference>
<proteinExistence type="predicted"/>